<dbReference type="AlphaFoldDB" id="A0A3B1DZ56"/>
<evidence type="ECO:0000256" key="2">
    <source>
        <dbReference type="SAM" id="Phobius"/>
    </source>
</evidence>
<feature type="transmembrane region" description="Helical" evidence="2">
    <location>
        <begin position="85"/>
        <end position="107"/>
    </location>
</feature>
<evidence type="ECO:0000313" key="3">
    <source>
        <dbReference type="EMBL" id="VAX41814.1"/>
    </source>
</evidence>
<organism evidence="3">
    <name type="scientific">hydrothermal vent metagenome</name>
    <dbReference type="NCBI Taxonomy" id="652676"/>
    <lineage>
        <taxon>unclassified sequences</taxon>
        <taxon>metagenomes</taxon>
        <taxon>ecological metagenomes</taxon>
    </lineage>
</organism>
<accession>A0A3B1DZ56</accession>
<keyword evidence="2" id="KW-0472">Membrane</keyword>
<feature type="region of interest" description="Disordered" evidence="1">
    <location>
        <begin position="234"/>
        <end position="257"/>
    </location>
</feature>
<evidence type="ECO:0000256" key="1">
    <source>
        <dbReference type="SAM" id="MobiDB-lite"/>
    </source>
</evidence>
<proteinExistence type="predicted"/>
<feature type="non-terminal residue" evidence="3">
    <location>
        <position position="1"/>
    </location>
</feature>
<gene>
    <name evidence="3" type="ORF">MNBD_PLANCTO03-1670</name>
</gene>
<keyword evidence="2" id="KW-0812">Transmembrane</keyword>
<keyword evidence="2" id="KW-1133">Transmembrane helix</keyword>
<reference evidence="3" key="1">
    <citation type="submission" date="2018-06" db="EMBL/GenBank/DDBJ databases">
        <authorList>
            <person name="Zhirakovskaya E."/>
        </authorList>
    </citation>
    <scope>NUCLEOTIDE SEQUENCE</scope>
</reference>
<name>A0A3B1DZ56_9ZZZZ</name>
<sequence>RHRTNNQVPSQRLIDELLDGEVSRERSQELRRALRQDAKASEELARTQRALDRLREPIETPDLSEAILARVHGRRRFIPHRARHLVTAGRLAVAAGVIGAIGLASFVQRHAPAVNLGDSAMPVTELVEAAEQTGAEQAILGAQTVETIQASITSPTRSLPLSPRFRPEAGLHFDLSLDRSRALVAKEYTPQYTMVQTPILGAPEQFGPPAAEVSSPFINRFGPLLVILREPRPMLDDPSTVEADESNQSTRNRGTDK</sequence>
<protein>
    <recommendedName>
        <fullName evidence="4">Anti sigma-E protein RseA N-terminal domain-containing protein</fullName>
    </recommendedName>
</protein>
<feature type="compositionally biased region" description="Polar residues" evidence="1">
    <location>
        <begin position="246"/>
        <end position="257"/>
    </location>
</feature>
<evidence type="ECO:0008006" key="4">
    <source>
        <dbReference type="Google" id="ProtNLM"/>
    </source>
</evidence>
<dbReference type="EMBL" id="UOGK01000597">
    <property type="protein sequence ID" value="VAX41814.1"/>
    <property type="molecule type" value="Genomic_DNA"/>
</dbReference>